<dbReference type="AlphaFoldDB" id="H8MK45"/>
<dbReference type="RefSeq" id="WP_014393728.1">
    <property type="nucleotide sequence ID" value="NC_017030.1"/>
</dbReference>
<keyword evidence="2 5" id="KW-0812">Transmembrane</keyword>
<evidence type="ECO:0000256" key="4">
    <source>
        <dbReference type="ARBA" id="ARBA00023136"/>
    </source>
</evidence>
<proteinExistence type="predicted"/>
<dbReference type="InterPro" id="IPR006694">
    <property type="entry name" value="Fatty_acid_hydroxylase"/>
</dbReference>
<dbReference type="GO" id="GO:0016020">
    <property type="term" value="C:membrane"/>
    <property type="evidence" value="ECO:0007669"/>
    <property type="project" value="UniProtKB-SubCell"/>
</dbReference>
<feature type="transmembrane region" description="Helical" evidence="5">
    <location>
        <begin position="57"/>
        <end position="78"/>
    </location>
</feature>
<dbReference type="eggNOG" id="COG3000">
    <property type="taxonomic scope" value="Bacteria"/>
</dbReference>
<accession>H8MK45</accession>
<dbReference type="PANTHER" id="PTHR11863">
    <property type="entry name" value="STEROL DESATURASE"/>
    <property type="match status" value="1"/>
</dbReference>
<feature type="domain" description="Fatty acid hydroxylase" evidence="6">
    <location>
        <begin position="100"/>
        <end position="236"/>
    </location>
</feature>
<feature type="transmembrane region" description="Helical" evidence="5">
    <location>
        <begin position="12"/>
        <end position="37"/>
    </location>
</feature>
<evidence type="ECO:0000313" key="8">
    <source>
        <dbReference type="Proteomes" id="UP000007587"/>
    </source>
</evidence>
<dbReference type="HOGENOM" id="CLU_1068789_0_0_7"/>
<evidence type="ECO:0000259" key="6">
    <source>
        <dbReference type="Pfam" id="PF04116"/>
    </source>
</evidence>
<reference evidence="8" key="2">
    <citation type="submission" date="2012-03" db="EMBL/GenBank/DDBJ databases">
        <title>Genome sequence of the fruiting myxobacterium Corallococcus coralloides DSM 2259.</title>
        <authorList>
            <person name="Huntley S."/>
            <person name="Zhang Y."/>
            <person name="Treuner-Lange A."/>
            <person name="Sensen C.W."/>
            <person name="Sogaard-Andersen L."/>
        </authorList>
    </citation>
    <scope>NUCLEOTIDE SEQUENCE [LARGE SCALE GENOMIC DNA]</scope>
    <source>
        <strain evidence="8">ATCC 25202 / DSM 2259 / NBRC 100086 / M2</strain>
    </source>
</reference>
<evidence type="ECO:0000256" key="2">
    <source>
        <dbReference type="ARBA" id="ARBA00022692"/>
    </source>
</evidence>
<dbReference type="GO" id="GO:0005506">
    <property type="term" value="F:iron ion binding"/>
    <property type="evidence" value="ECO:0007669"/>
    <property type="project" value="InterPro"/>
</dbReference>
<dbReference type="STRING" id="1144275.COCOR_00877"/>
<name>H8MK45_CORCM</name>
<gene>
    <name evidence="7" type="ordered locus">COCOR_00877</name>
</gene>
<reference evidence="7 8" key="1">
    <citation type="journal article" date="2012" name="J. Bacteriol.">
        <title>Complete Genome Sequence of the Fruiting Myxobacterium Corallococcus coralloides DSM 2259.</title>
        <authorList>
            <person name="Huntley S."/>
            <person name="Zhang Y."/>
            <person name="Treuner-Lange A."/>
            <person name="Kneip S."/>
            <person name="Sensen C.W."/>
            <person name="Sogaard-Andersen L."/>
        </authorList>
    </citation>
    <scope>NUCLEOTIDE SEQUENCE [LARGE SCALE GENOMIC DNA]</scope>
    <source>
        <strain evidence="8">ATCC 25202 / DSM 2259 / NBRC 100086 / M2</strain>
    </source>
</reference>
<evidence type="ECO:0000256" key="1">
    <source>
        <dbReference type="ARBA" id="ARBA00004370"/>
    </source>
</evidence>
<dbReference type="Proteomes" id="UP000007587">
    <property type="component" value="Chromosome"/>
</dbReference>
<evidence type="ECO:0000256" key="5">
    <source>
        <dbReference type="SAM" id="Phobius"/>
    </source>
</evidence>
<keyword evidence="8" id="KW-1185">Reference proteome</keyword>
<dbReference type="EMBL" id="CP003389">
    <property type="protein sequence ID" value="AFE03759.1"/>
    <property type="molecule type" value="Genomic_DNA"/>
</dbReference>
<dbReference type="InterPro" id="IPR050307">
    <property type="entry name" value="Sterol_Desaturase_Related"/>
</dbReference>
<dbReference type="GO" id="GO:0008610">
    <property type="term" value="P:lipid biosynthetic process"/>
    <property type="evidence" value="ECO:0007669"/>
    <property type="project" value="InterPro"/>
</dbReference>
<dbReference type="KEGG" id="ccx:COCOR_00877"/>
<keyword evidence="4 5" id="KW-0472">Membrane</keyword>
<organism evidence="7 8">
    <name type="scientific">Corallococcus coralloides (strain ATCC 25202 / DSM 2259 / NBRC 100086 / M2)</name>
    <name type="common">Myxococcus coralloides</name>
    <dbReference type="NCBI Taxonomy" id="1144275"/>
    <lineage>
        <taxon>Bacteria</taxon>
        <taxon>Pseudomonadati</taxon>
        <taxon>Myxococcota</taxon>
        <taxon>Myxococcia</taxon>
        <taxon>Myxococcales</taxon>
        <taxon>Cystobacterineae</taxon>
        <taxon>Myxococcaceae</taxon>
        <taxon>Corallococcus</taxon>
    </lineage>
</organism>
<dbReference type="Pfam" id="PF04116">
    <property type="entry name" value="FA_hydroxylase"/>
    <property type="match status" value="1"/>
</dbReference>
<evidence type="ECO:0000256" key="3">
    <source>
        <dbReference type="ARBA" id="ARBA00022989"/>
    </source>
</evidence>
<evidence type="ECO:0000313" key="7">
    <source>
        <dbReference type="EMBL" id="AFE03759.1"/>
    </source>
</evidence>
<dbReference type="InParanoid" id="H8MK45"/>
<keyword evidence="3 5" id="KW-1133">Transmembrane helix</keyword>
<feature type="transmembrane region" description="Helical" evidence="5">
    <location>
        <begin position="98"/>
        <end position="116"/>
    </location>
</feature>
<comment type="subcellular location">
    <subcellularLocation>
        <location evidence="1">Membrane</location>
    </subcellularLocation>
</comment>
<sequence>MLMLLPDNPSLPMLFLLVLFISGTLKLLTVAGGWLAWRTRLAERFRVYRRELSKGQLRSEALAAAGVVLTDAVLIWTFRSFTGPLTAPASLSTALWSYAWMFVGFEVWFYVTHRLLHLPRFYRFHAQHHVAQVTEPLTALSFSVMERVVLLGGGLSLHFAATHLMPGSQAGVLAYMLTNYVLNAFGHGNTEWLPKRFVTSWVGRVLFTPTFHALHHARYQGHYGLFTVVLDRWLGTAFADYPQVHARARDGEGLTRIGERLAVAPPAPSLPVEPGARQAV</sequence>
<dbReference type="GO" id="GO:0016491">
    <property type="term" value="F:oxidoreductase activity"/>
    <property type="evidence" value="ECO:0007669"/>
    <property type="project" value="InterPro"/>
</dbReference>
<protein>
    <submittedName>
        <fullName evidence="7">Sterol desaturase family protein</fullName>
    </submittedName>
</protein>